<sequence>MSVEDLSSLTAEELRLKGNEAFKKKQYHKAIGFYSESLNKSLDHVVLSNRSQAFLKIKYYEAAMSDASESIKINPTPKAYFRRATSMHSLGFHSKAREDLKKVIELEPDNDEATDFLDTILIMLDRPIIPLKLLEKKPYVQSQKPMKSIPIEDIGTVEMKSGPSSSSLMDSGVSSTTDVSHTSQIEEDDPLPSPAETSMDLVVAFSSLKNRPDQVVEYFLTLDSSKFQTIFAAGVEAEFLETLIAGLQSTPKNEEILKRLVELAKCYDFDTAKMFCLDERKNDLNNYLSSFTTEFDELTEQLRETYIN</sequence>
<organism evidence="1 2">
    <name type="scientific">Panagrolaimus sp. JU765</name>
    <dbReference type="NCBI Taxonomy" id="591449"/>
    <lineage>
        <taxon>Eukaryota</taxon>
        <taxon>Metazoa</taxon>
        <taxon>Ecdysozoa</taxon>
        <taxon>Nematoda</taxon>
        <taxon>Chromadorea</taxon>
        <taxon>Rhabditida</taxon>
        <taxon>Tylenchina</taxon>
        <taxon>Panagrolaimomorpha</taxon>
        <taxon>Panagrolaimoidea</taxon>
        <taxon>Panagrolaimidae</taxon>
        <taxon>Panagrolaimus</taxon>
    </lineage>
</organism>
<evidence type="ECO:0000313" key="1">
    <source>
        <dbReference type="Proteomes" id="UP000887576"/>
    </source>
</evidence>
<evidence type="ECO:0000313" key="2">
    <source>
        <dbReference type="WBParaSite" id="JU765_v2.g12879.t1"/>
    </source>
</evidence>
<dbReference type="Proteomes" id="UP000887576">
    <property type="component" value="Unplaced"/>
</dbReference>
<proteinExistence type="predicted"/>
<accession>A0AC34Q4Y0</accession>
<dbReference type="WBParaSite" id="JU765_v2.g12879.t1">
    <property type="protein sequence ID" value="JU765_v2.g12879.t1"/>
    <property type="gene ID" value="JU765_v2.g12879"/>
</dbReference>
<name>A0AC34Q4Y0_9BILA</name>
<reference evidence="2" key="1">
    <citation type="submission" date="2022-11" db="UniProtKB">
        <authorList>
            <consortium name="WormBaseParasite"/>
        </authorList>
    </citation>
    <scope>IDENTIFICATION</scope>
</reference>
<protein>
    <submittedName>
        <fullName evidence="2">RNA-polymerase II-associated protein 3-like C-terminal domain-containing protein</fullName>
    </submittedName>
</protein>